<accession>A0A2P6QHW1</accession>
<organism evidence="2 3">
    <name type="scientific">Rosa chinensis</name>
    <name type="common">China rose</name>
    <dbReference type="NCBI Taxonomy" id="74649"/>
    <lineage>
        <taxon>Eukaryota</taxon>
        <taxon>Viridiplantae</taxon>
        <taxon>Streptophyta</taxon>
        <taxon>Embryophyta</taxon>
        <taxon>Tracheophyta</taxon>
        <taxon>Spermatophyta</taxon>
        <taxon>Magnoliopsida</taxon>
        <taxon>eudicotyledons</taxon>
        <taxon>Gunneridae</taxon>
        <taxon>Pentapetalae</taxon>
        <taxon>rosids</taxon>
        <taxon>fabids</taxon>
        <taxon>Rosales</taxon>
        <taxon>Rosaceae</taxon>
        <taxon>Rosoideae</taxon>
        <taxon>Rosoideae incertae sedis</taxon>
        <taxon>Rosa</taxon>
    </lineage>
</organism>
<keyword evidence="1" id="KW-0472">Membrane</keyword>
<dbReference type="InterPro" id="IPR036259">
    <property type="entry name" value="MFS_trans_sf"/>
</dbReference>
<keyword evidence="3" id="KW-1185">Reference proteome</keyword>
<dbReference type="Gene3D" id="1.20.1250.20">
    <property type="entry name" value="MFS general substrate transporter like domains"/>
    <property type="match status" value="1"/>
</dbReference>
<evidence type="ECO:0000313" key="3">
    <source>
        <dbReference type="Proteomes" id="UP000238479"/>
    </source>
</evidence>
<dbReference type="AlphaFoldDB" id="A0A2P6QHW1"/>
<proteinExistence type="predicted"/>
<feature type="transmembrane region" description="Helical" evidence="1">
    <location>
        <begin position="39"/>
        <end position="61"/>
    </location>
</feature>
<dbReference type="EMBL" id="PDCK01000043">
    <property type="protein sequence ID" value="PRQ33761.1"/>
    <property type="molecule type" value="Genomic_DNA"/>
</dbReference>
<reference evidence="2 3" key="1">
    <citation type="journal article" date="2018" name="Nat. Genet.">
        <title>The Rosa genome provides new insights in the design of modern roses.</title>
        <authorList>
            <person name="Bendahmane M."/>
        </authorList>
    </citation>
    <scope>NUCLEOTIDE SEQUENCE [LARGE SCALE GENOMIC DNA]</scope>
    <source>
        <strain evidence="3">cv. Old Blush</strain>
    </source>
</reference>
<gene>
    <name evidence="2" type="ORF">RchiOBHm_Chr5g0061221</name>
</gene>
<dbReference type="OMA" id="CAYTMVS"/>
<comment type="caution">
    <text evidence="2">The sequence shown here is derived from an EMBL/GenBank/DDBJ whole genome shotgun (WGS) entry which is preliminary data.</text>
</comment>
<feature type="transmembrane region" description="Helical" evidence="1">
    <location>
        <begin position="12"/>
        <end position="33"/>
    </location>
</feature>
<dbReference type="Proteomes" id="UP000238479">
    <property type="component" value="Chromosome 5"/>
</dbReference>
<keyword evidence="1" id="KW-1133">Transmembrane helix</keyword>
<evidence type="ECO:0000256" key="1">
    <source>
        <dbReference type="SAM" id="Phobius"/>
    </source>
</evidence>
<protein>
    <submittedName>
        <fullName evidence="2">Uncharacterized protein</fullName>
    </submittedName>
</protein>
<sequence length="62" mass="6636">MSTMITYLTSVWKLNLTGAAAVVNVYAGAVAVMPLGMLFVVDTVIGNYWLIILSSCAYTMVS</sequence>
<dbReference type="Gramene" id="PRQ33761">
    <property type="protein sequence ID" value="PRQ33761"/>
    <property type="gene ID" value="RchiOBHm_Chr5g0061221"/>
</dbReference>
<evidence type="ECO:0000313" key="2">
    <source>
        <dbReference type="EMBL" id="PRQ33761.1"/>
    </source>
</evidence>
<name>A0A2P6QHW1_ROSCH</name>
<keyword evidence="1" id="KW-0812">Transmembrane</keyword>